<accession>A0AA38RCG6</accession>
<evidence type="ECO:0000313" key="2">
    <source>
        <dbReference type="Proteomes" id="UP001174694"/>
    </source>
</evidence>
<dbReference type="EMBL" id="JANBVO010000057">
    <property type="protein sequence ID" value="KAJ9132436.1"/>
    <property type="molecule type" value="Genomic_DNA"/>
</dbReference>
<sequence>MPSLKHKKAWVLTPNQDYTATGVLQIGQVLTDYMDPNSAVLHSGTYTIPEETLLDQSTHRGVDGGSMETHQVAFRAWVKESLVKAVGGNVNVQSERLHWEKYISHTISVFIFQPSTQYCKESLALGDAPLKTAPPWYKTHRRVWLVTGLRILGKGAKVTHGFIKNSIQGGVHGGVSSGQANTHSIDDTDAFVYAYRLHEIIVRRKLDDTECQAFTGGQIYDIGGDDSDDGDEGADNEPEVVGYEVLSVEDEPYYGDGDKNNPMFVD</sequence>
<proteinExistence type="predicted"/>
<comment type="caution">
    <text evidence="1">The sequence shown here is derived from an EMBL/GenBank/DDBJ whole genome shotgun (WGS) entry which is preliminary data.</text>
</comment>
<protein>
    <submittedName>
        <fullName evidence="1">Uncharacterized protein</fullName>
    </submittedName>
</protein>
<organism evidence="1 2">
    <name type="scientific">Pleurostoma richardsiae</name>
    <dbReference type="NCBI Taxonomy" id="41990"/>
    <lineage>
        <taxon>Eukaryota</taxon>
        <taxon>Fungi</taxon>
        <taxon>Dikarya</taxon>
        <taxon>Ascomycota</taxon>
        <taxon>Pezizomycotina</taxon>
        <taxon>Sordariomycetes</taxon>
        <taxon>Sordariomycetidae</taxon>
        <taxon>Calosphaeriales</taxon>
        <taxon>Pleurostomataceae</taxon>
        <taxon>Pleurostoma</taxon>
    </lineage>
</organism>
<keyword evidence="2" id="KW-1185">Reference proteome</keyword>
<dbReference type="Proteomes" id="UP001174694">
    <property type="component" value="Unassembled WGS sequence"/>
</dbReference>
<reference evidence="1" key="1">
    <citation type="submission" date="2022-07" db="EMBL/GenBank/DDBJ databases">
        <title>Fungi with potential for degradation of polypropylene.</title>
        <authorList>
            <person name="Gostincar C."/>
        </authorList>
    </citation>
    <scope>NUCLEOTIDE SEQUENCE</scope>
    <source>
        <strain evidence="1">EXF-13308</strain>
    </source>
</reference>
<name>A0AA38RCG6_9PEZI</name>
<gene>
    <name evidence="1" type="ORF">NKR23_g11246</name>
</gene>
<dbReference type="AlphaFoldDB" id="A0AA38RCG6"/>
<evidence type="ECO:0000313" key="1">
    <source>
        <dbReference type="EMBL" id="KAJ9132436.1"/>
    </source>
</evidence>